<reference evidence="3 4" key="1">
    <citation type="submission" date="2013-09" db="EMBL/GenBank/DDBJ databases">
        <title>Whole genome sequencing of Halarchaeum acidiphilum strain MH1-52-1.</title>
        <authorList>
            <person name="Shimane Y."/>
            <person name="Minegishi H."/>
            <person name="Nishi S."/>
            <person name="Echigo A."/>
            <person name="Shuto A."/>
            <person name="Konishi M."/>
            <person name="Ito T."/>
            <person name="Ohkuma M."/>
            <person name="Ohta Y."/>
            <person name="Nagano Y."/>
            <person name="Tsubouchi T."/>
            <person name="Mori K."/>
            <person name="Usui K."/>
            <person name="Kamekura M."/>
            <person name="Usami R."/>
            <person name="Takaki Y."/>
            <person name="Hatada Y."/>
        </authorList>
    </citation>
    <scope>NUCLEOTIDE SEQUENCE [LARGE SCALE GENOMIC DNA]</scope>
    <source>
        <strain evidence="3 4">JCM 16109</strain>
    </source>
</reference>
<dbReference type="InterPro" id="IPR012340">
    <property type="entry name" value="NA-bd_OB-fold"/>
</dbReference>
<evidence type="ECO:0000313" key="4">
    <source>
        <dbReference type="Proteomes" id="UP000016986"/>
    </source>
</evidence>
<dbReference type="GO" id="GO:0010212">
    <property type="term" value="P:response to ionizing radiation"/>
    <property type="evidence" value="ECO:0007669"/>
    <property type="project" value="TreeGrafter"/>
</dbReference>
<dbReference type="eggNOG" id="arCOG01510">
    <property type="taxonomic scope" value="Archaea"/>
</dbReference>
<dbReference type="PANTHER" id="PTHR13356:SF10">
    <property type="entry name" value="REPLICATION FACTOR-A PROTEIN 1"/>
    <property type="match status" value="1"/>
</dbReference>
<dbReference type="PANTHER" id="PTHR13356">
    <property type="entry name" value="OB FOLD NUCLEIC ACID BINDING PROTEIN-RELATED"/>
    <property type="match status" value="1"/>
</dbReference>
<proteinExistence type="predicted"/>
<dbReference type="AlphaFoldDB" id="U2YCW8"/>
<dbReference type="EMBL" id="BATA01000003">
    <property type="protein sequence ID" value="GAD51476.1"/>
    <property type="molecule type" value="Genomic_DNA"/>
</dbReference>
<evidence type="ECO:0000313" key="3">
    <source>
        <dbReference type="EMBL" id="GAD51476.1"/>
    </source>
</evidence>
<sequence>MSVMDLESRAEELASDLGVDKEEVEEGLRNLVEYSVPMEEAEQSLRRKYGGDTGTSSAPTSADLADVTPDSGNVTVTAKVLTVGKRSIRYNGDDHVIFEGDLADESGTLSYTAWDDFGLEAGDVVRIGNASVREYEGHPELNFGESSTVTVADEDLDVPYEAGGEAALDDLEAGDRGVTLDVRVVEVERKTIDGRDGETEILSGVLGDETARLPFTAWEVVPALETEGASVHVENAYVREFRGVPSVNVSEFSAVAERDQPVEVGGPTRMTVRGAVSGGGAYDVELVGNVIEVRDGSGLIERCPECGRVIQKGQCRTHGEVEGEDDLRVKAILDDGTGTATAILGRELTEDVYEGTLEDALDAARDAMDREVVADDIRESVVGREYAVRGHLSVDEYGANLEAVRFRESGDDPVERAHDLLAEVSA</sequence>
<dbReference type="InterPro" id="IPR051231">
    <property type="entry name" value="SOSS-B"/>
</dbReference>
<dbReference type="SUPFAM" id="SSF50249">
    <property type="entry name" value="Nucleic acid-binding proteins"/>
    <property type="match status" value="3"/>
</dbReference>
<gene>
    <name evidence="3" type="ORF">MBEHAL_0236</name>
</gene>
<evidence type="ECO:0000256" key="1">
    <source>
        <dbReference type="ARBA" id="ARBA00023125"/>
    </source>
</evidence>
<dbReference type="GO" id="GO:0000724">
    <property type="term" value="P:double-strand break repair via homologous recombination"/>
    <property type="evidence" value="ECO:0007669"/>
    <property type="project" value="TreeGrafter"/>
</dbReference>
<protein>
    <submittedName>
        <fullName evidence="3">Replication protein A</fullName>
    </submittedName>
</protein>
<name>U2YCW8_9EURY</name>
<keyword evidence="1" id="KW-0238">DNA-binding</keyword>
<dbReference type="Proteomes" id="UP000016986">
    <property type="component" value="Unassembled WGS sequence"/>
</dbReference>
<keyword evidence="4" id="KW-1185">Reference proteome</keyword>
<feature type="region of interest" description="Disordered" evidence="2">
    <location>
        <begin position="1"/>
        <end position="22"/>
    </location>
</feature>
<comment type="caution">
    <text evidence="3">The sequence shown here is derived from an EMBL/GenBank/DDBJ whole genome shotgun (WGS) entry which is preliminary data.</text>
</comment>
<dbReference type="CDD" id="cd04491">
    <property type="entry name" value="SoSSB_OBF"/>
    <property type="match status" value="2"/>
</dbReference>
<feature type="compositionally biased region" description="Basic and acidic residues" evidence="2">
    <location>
        <begin position="1"/>
        <end position="12"/>
    </location>
</feature>
<accession>U2YCW8</accession>
<dbReference type="Gene3D" id="2.40.50.140">
    <property type="entry name" value="Nucleic acid-binding proteins"/>
    <property type="match status" value="2"/>
</dbReference>
<organism evidence="3 4">
    <name type="scientific">Halarchaeum acidiphilum MH1-52-1</name>
    <dbReference type="NCBI Taxonomy" id="1261545"/>
    <lineage>
        <taxon>Archaea</taxon>
        <taxon>Methanobacteriati</taxon>
        <taxon>Methanobacteriota</taxon>
        <taxon>Stenosarchaea group</taxon>
        <taxon>Halobacteria</taxon>
        <taxon>Halobacteriales</taxon>
        <taxon>Halobacteriaceae</taxon>
    </lineage>
</organism>
<dbReference type="NCBIfam" id="NF005554">
    <property type="entry name" value="PRK07218.1"/>
    <property type="match status" value="1"/>
</dbReference>
<evidence type="ECO:0000256" key="2">
    <source>
        <dbReference type="SAM" id="MobiDB-lite"/>
    </source>
</evidence>
<dbReference type="GO" id="GO:0003677">
    <property type="term" value="F:DNA binding"/>
    <property type="evidence" value="ECO:0007669"/>
    <property type="project" value="UniProtKB-KW"/>
</dbReference>